<reference evidence="1" key="1">
    <citation type="journal article" date="2014" name="Int. J. Syst. Evol. Microbiol.">
        <title>Complete genome sequence of Corynebacterium casei LMG S-19264T (=DSM 44701T), isolated from a smear-ripened cheese.</title>
        <authorList>
            <consortium name="US DOE Joint Genome Institute (JGI-PGF)"/>
            <person name="Walter F."/>
            <person name="Albersmeier A."/>
            <person name="Kalinowski J."/>
            <person name="Ruckert C."/>
        </authorList>
    </citation>
    <scope>NUCLEOTIDE SEQUENCE</scope>
    <source>
        <strain evidence="1">JCM 17251</strain>
    </source>
</reference>
<dbReference type="Proteomes" id="UP000624041">
    <property type="component" value="Unassembled WGS sequence"/>
</dbReference>
<evidence type="ECO:0000313" key="1">
    <source>
        <dbReference type="EMBL" id="GGN57118.1"/>
    </source>
</evidence>
<sequence length="55" mass="6523">MNRSTGLLLIFTLIVQMAKTFILNISINILRLVLVNYFLETNSTFKFLKERFLNR</sequence>
<reference evidence="1" key="2">
    <citation type="submission" date="2020-09" db="EMBL/GenBank/DDBJ databases">
        <authorList>
            <person name="Sun Q."/>
            <person name="Ohkuma M."/>
        </authorList>
    </citation>
    <scope>NUCLEOTIDE SEQUENCE</scope>
    <source>
        <strain evidence="1">JCM 17251</strain>
    </source>
</reference>
<dbReference type="EMBL" id="BMOS01000010">
    <property type="protein sequence ID" value="GGN57118.1"/>
    <property type="molecule type" value="Genomic_DNA"/>
</dbReference>
<protein>
    <submittedName>
        <fullName evidence="1">Uncharacterized protein</fullName>
    </submittedName>
</protein>
<proteinExistence type="predicted"/>
<dbReference type="AlphaFoldDB" id="A0A917XXW2"/>
<comment type="caution">
    <text evidence="1">The sequence shown here is derived from an EMBL/GenBank/DDBJ whole genome shotgun (WGS) entry which is preliminary data.</text>
</comment>
<keyword evidence="2" id="KW-1185">Reference proteome</keyword>
<accession>A0A917XXW2</accession>
<name>A0A917XXW2_9BACI</name>
<organism evidence="1 2">
    <name type="scientific">Oceanobacillus indicireducens</name>
    <dbReference type="NCBI Taxonomy" id="1004261"/>
    <lineage>
        <taxon>Bacteria</taxon>
        <taxon>Bacillati</taxon>
        <taxon>Bacillota</taxon>
        <taxon>Bacilli</taxon>
        <taxon>Bacillales</taxon>
        <taxon>Bacillaceae</taxon>
        <taxon>Oceanobacillus</taxon>
    </lineage>
</organism>
<evidence type="ECO:0000313" key="2">
    <source>
        <dbReference type="Proteomes" id="UP000624041"/>
    </source>
</evidence>
<gene>
    <name evidence="1" type="ORF">GCM10007971_17800</name>
</gene>